<accession>A0ACB8Z0B9</accession>
<dbReference type="Proteomes" id="UP001055811">
    <property type="component" value="Linkage Group LG09"/>
</dbReference>
<dbReference type="EMBL" id="CM042017">
    <property type="protein sequence ID" value="KAI3691232.1"/>
    <property type="molecule type" value="Genomic_DNA"/>
</dbReference>
<evidence type="ECO:0000313" key="2">
    <source>
        <dbReference type="Proteomes" id="UP001055811"/>
    </source>
</evidence>
<sequence length="255" mass="28666">MRPDKSVVGKQVTQKQGFIEKRTMAFNKYLKKLAAHPVIRTSEDLRVFLQAQGNLPLAKTTTVASRMMSPPRGENLDSSIYANLANDSVIGRKESWFSSIKKTLSRSSKEKKTQERIRGGKSFCMIPGGPHLIQEIEGSMVWLSDVRGIWTVCGPPEMMQHISGDKGKDRLQGEVMGILKELGYTEEINYNNPGCDSSTVAFGRRASSGRYVNYSRDNLHSEIRSTKFMNYTVHIPLTSDNQTMDPSISQRVEEQ</sequence>
<gene>
    <name evidence="1" type="ORF">L2E82_49474</name>
</gene>
<proteinExistence type="predicted"/>
<name>A0ACB8Z0B9_CICIN</name>
<protein>
    <submittedName>
        <fullName evidence="1">Uncharacterized protein</fullName>
    </submittedName>
</protein>
<comment type="caution">
    <text evidence="1">The sequence shown here is derived from an EMBL/GenBank/DDBJ whole genome shotgun (WGS) entry which is preliminary data.</text>
</comment>
<reference evidence="2" key="1">
    <citation type="journal article" date="2022" name="Mol. Ecol. Resour.">
        <title>The genomes of chicory, endive, great burdock and yacon provide insights into Asteraceae palaeo-polyploidization history and plant inulin production.</title>
        <authorList>
            <person name="Fan W."/>
            <person name="Wang S."/>
            <person name="Wang H."/>
            <person name="Wang A."/>
            <person name="Jiang F."/>
            <person name="Liu H."/>
            <person name="Zhao H."/>
            <person name="Xu D."/>
            <person name="Zhang Y."/>
        </authorList>
    </citation>
    <scope>NUCLEOTIDE SEQUENCE [LARGE SCALE GENOMIC DNA]</scope>
    <source>
        <strain evidence="2">cv. Punajuju</strain>
    </source>
</reference>
<evidence type="ECO:0000313" key="1">
    <source>
        <dbReference type="EMBL" id="KAI3691232.1"/>
    </source>
</evidence>
<keyword evidence="2" id="KW-1185">Reference proteome</keyword>
<organism evidence="1 2">
    <name type="scientific">Cichorium intybus</name>
    <name type="common">Chicory</name>
    <dbReference type="NCBI Taxonomy" id="13427"/>
    <lineage>
        <taxon>Eukaryota</taxon>
        <taxon>Viridiplantae</taxon>
        <taxon>Streptophyta</taxon>
        <taxon>Embryophyta</taxon>
        <taxon>Tracheophyta</taxon>
        <taxon>Spermatophyta</taxon>
        <taxon>Magnoliopsida</taxon>
        <taxon>eudicotyledons</taxon>
        <taxon>Gunneridae</taxon>
        <taxon>Pentapetalae</taxon>
        <taxon>asterids</taxon>
        <taxon>campanulids</taxon>
        <taxon>Asterales</taxon>
        <taxon>Asteraceae</taxon>
        <taxon>Cichorioideae</taxon>
        <taxon>Cichorieae</taxon>
        <taxon>Cichoriinae</taxon>
        <taxon>Cichorium</taxon>
    </lineage>
</organism>
<reference evidence="1 2" key="2">
    <citation type="journal article" date="2022" name="Mol. Ecol. Resour.">
        <title>The genomes of chicory, endive, great burdock and yacon provide insights into Asteraceae paleo-polyploidization history and plant inulin production.</title>
        <authorList>
            <person name="Fan W."/>
            <person name="Wang S."/>
            <person name="Wang H."/>
            <person name="Wang A."/>
            <person name="Jiang F."/>
            <person name="Liu H."/>
            <person name="Zhao H."/>
            <person name="Xu D."/>
            <person name="Zhang Y."/>
        </authorList>
    </citation>
    <scope>NUCLEOTIDE SEQUENCE [LARGE SCALE GENOMIC DNA]</scope>
    <source>
        <strain evidence="2">cv. Punajuju</strain>
        <tissue evidence="1">Leaves</tissue>
    </source>
</reference>